<evidence type="ECO:0000313" key="4">
    <source>
        <dbReference type="Proteomes" id="UP000193849"/>
    </source>
</evidence>
<dbReference type="Proteomes" id="UP000193388">
    <property type="component" value="Unassembled WGS sequence"/>
</dbReference>
<dbReference type="RefSeq" id="WP_084928388.1">
    <property type="nucleotide sequence ID" value="NZ_CAMHBC010000001.1"/>
</dbReference>
<evidence type="ECO:0000313" key="1">
    <source>
        <dbReference type="EMBL" id="ORO89052.1"/>
    </source>
</evidence>
<dbReference type="EMBL" id="NCVM01000026">
    <property type="protein sequence ID" value="ORP02742.1"/>
    <property type="molecule type" value="Genomic_DNA"/>
</dbReference>
<gene>
    <name evidence="2" type="ORF">B7693_04285</name>
    <name evidence="1" type="ORF">B7702_05260</name>
</gene>
<reference evidence="3 4" key="1">
    <citation type="journal article" date="2016" name="Eur. J. Clin. Microbiol. Infect. Dis.">
        <title>Whole genome sequencing as a tool for phylogenetic analysis of clinical strains of Mitis group streptococci.</title>
        <authorList>
            <person name="Rasmussen L.H."/>
            <person name="Dargis R."/>
            <person name="Hojholt K."/>
            <person name="Christensen J.J."/>
            <person name="Skovgaard O."/>
            <person name="Justesen U.S."/>
            <person name="Rosenvinge F.S."/>
            <person name="Moser C."/>
            <person name="Lukjancenko O."/>
            <person name="Rasmussen S."/>
            <person name="Nielsen X.C."/>
        </authorList>
    </citation>
    <scope>NUCLEOTIDE SEQUENCE [LARGE SCALE GENOMIC DNA]</scope>
    <source>
        <strain evidence="2 3">B_5756_13</strain>
        <strain evidence="1 4">RH_777_07</strain>
    </source>
</reference>
<reference evidence="2" key="2">
    <citation type="submission" date="2017-04" db="EMBL/GenBank/DDBJ databases">
        <authorList>
            <person name="Afonso C.L."/>
            <person name="Miller P.J."/>
            <person name="Scott M.A."/>
            <person name="Spackman E."/>
            <person name="Goraichik I."/>
            <person name="Dimitrov K.M."/>
            <person name="Suarez D.L."/>
            <person name="Swayne D.E."/>
        </authorList>
    </citation>
    <scope>NUCLEOTIDE SEQUENCE</scope>
    <source>
        <strain evidence="2">B_5756_13</strain>
        <strain evidence="1">RH_777_07</strain>
    </source>
</reference>
<dbReference type="Proteomes" id="UP000193849">
    <property type="component" value="Unassembled WGS sequence"/>
</dbReference>
<proteinExistence type="predicted"/>
<sequence length="184" mass="21727">MEIDYSERMVIWEWDGSVIKIELPDIIHAEYDKDENIVIVYSGENFVSKIIFYFSLEGNLLGQQNLLEGTLDWNHNGKHQISFHHLHCLRFSPKYQRILSIFRSSNDFDVPSELEVYNLECEKIDQIESLAGFTMLYISEISKKKLRIVCEALKDDCFDKSGRSDFYFNLDLETRKWVKDGFAY</sequence>
<accession>A0A1X1KU30</accession>
<organism evidence="2 3">
    <name type="scientific">Streptococcus mitis</name>
    <dbReference type="NCBI Taxonomy" id="28037"/>
    <lineage>
        <taxon>Bacteria</taxon>
        <taxon>Bacillati</taxon>
        <taxon>Bacillota</taxon>
        <taxon>Bacilli</taxon>
        <taxon>Lactobacillales</taxon>
        <taxon>Streptococcaceae</taxon>
        <taxon>Streptococcus</taxon>
        <taxon>Streptococcus mitis group</taxon>
    </lineage>
</organism>
<evidence type="ECO:0000313" key="3">
    <source>
        <dbReference type="Proteomes" id="UP000193388"/>
    </source>
</evidence>
<evidence type="ECO:0000313" key="2">
    <source>
        <dbReference type="EMBL" id="ORP02742.1"/>
    </source>
</evidence>
<dbReference type="AlphaFoldDB" id="A0A1X1KU30"/>
<name>A0A1X1KU30_STRMT</name>
<comment type="caution">
    <text evidence="2">The sequence shown here is derived from an EMBL/GenBank/DDBJ whole genome shotgun (WGS) entry which is preliminary data.</text>
</comment>
<dbReference type="EMBL" id="NCVD01000047">
    <property type="protein sequence ID" value="ORO89052.1"/>
    <property type="molecule type" value="Genomic_DNA"/>
</dbReference>
<protein>
    <submittedName>
        <fullName evidence="2">Uncharacterized protein</fullName>
    </submittedName>
</protein>